<organism evidence="2 3">
    <name type="scientific">Pseudomonas luteola</name>
    <dbReference type="NCBI Taxonomy" id="47886"/>
    <lineage>
        <taxon>Bacteria</taxon>
        <taxon>Pseudomonadati</taxon>
        <taxon>Pseudomonadota</taxon>
        <taxon>Gammaproteobacteria</taxon>
        <taxon>Pseudomonadales</taxon>
        <taxon>Pseudomonadaceae</taxon>
        <taxon>Pseudomonas</taxon>
    </lineage>
</organism>
<dbReference type="Pfam" id="PF13503">
    <property type="entry name" value="DUF4123"/>
    <property type="match status" value="1"/>
</dbReference>
<gene>
    <name evidence="2" type="ORF">NCTC11842_04574</name>
</gene>
<dbReference type="InterPro" id="IPR025391">
    <property type="entry name" value="DUF4123"/>
</dbReference>
<feature type="domain" description="DUF4123" evidence="1">
    <location>
        <begin position="23"/>
        <end position="139"/>
    </location>
</feature>
<evidence type="ECO:0000259" key="1">
    <source>
        <dbReference type="Pfam" id="PF13503"/>
    </source>
</evidence>
<dbReference type="EMBL" id="UAUF01000014">
    <property type="protein sequence ID" value="SPZ12615.1"/>
    <property type="molecule type" value="Genomic_DNA"/>
</dbReference>
<reference evidence="2 3" key="1">
    <citation type="submission" date="2018-06" db="EMBL/GenBank/DDBJ databases">
        <authorList>
            <consortium name="Pathogen Informatics"/>
            <person name="Doyle S."/>
        </authorList>
    </citation>
    <scope>NUCLEOTIDE SEQUENCE [LARGE SCALE GENOMIC DNA]</scope>
    <source>
        <strain evidence="2 3">NCTC11842</strain>
    </source>
</reference>
<evidence type="ECO:0000313" key="2">
    <source>
        <dbReference type="EMBL" id="SPZ12615.1"/>
    </source>
</evidence>
<name>A0A2X2DKH1_PSELU</name>
<evidence type="ECO:0000313" key="3">
    <source>
        <dbReference type="Proteomes" id="UP000250443"/>
    </source>
</evidence>
<proteinExistence type="predicted"/>
<protein>
    <recommendedName>
        <fullName evidence="1">DUF4123 domain-containing protein</fullName>
    </recommendedName>
</protein>
<dbReference type="RefSeq" id="WP_010796310.1">
    <property type="nucleotide sequence ID" value="NZ_UAUF01000014.1"/>
</dbReference>
<dbReference type="Proteomes" id="UP000250443">
    <property type="component" value="Unassembled WGS sequence"/>
</dbReference>
<sequence length="246" mass="28565">MRSDNLLTPQEWLAQQSTDNSSLYVVMSNTSDANPLKAYYEAREAFVPLPIWEGTPYADWQPVMPYLGRLSPNSTFLNWAAQEKHKDWGWLALATHEPAAIVEHLKSLTKVFMPDGSEVFFRFWDGRHLVPVIQTLNQQFSTVLPCFDQYWVNQFNASITPSTYQIARTYPWWSVPQTVLDALHENDASTLIDNLMQHIQENHPDIYFKFPEINLLQKIKRFVQRQETDMDDTAQLIAQLEKDASL</sequence>
<dbReference type="AlphaFoldDB" id="A0A2X2DKH1"/>
<accession>A0A2X2DKH1</accession>